<dbReference type="AlphaFoldDB" id="B0Y6U3"/>
<evidence type="ECO:0000313" key="1">
    <source>
        <dbReference type="EMBL" id="EDP50478.1"/>
    </source>
</evidence>
<dbReference type="Proteomes" id="UP000001699">
    <property type="component" value="Unassembled WGS sequence"/>
</dbReference>
<organism evidence="1 2">
    <name type="scientific">Aspergillus fumigatus (strain CBS 144.89 / FGSC A1163 / CEA10)</name>
    <name type="common">Neosartorya fumigata</name>
    <dbReference type="NCBI Taxonomy" id="451804"/>
    <lineage>
        <taxon>Eukaryota</taxon>
        <taxon>Fungi</taxon>
        <taxon>Dikarya</taxon>
        <taxon>Ascomycota</taxon>
        <taxon>Pezizomycotina</taxon>
        <taxon>Eurotiomycetes</taxon>
        <taxon>Eurotiomycetidae</taxon>
        <taxon>Eurotiales</taxon>
        <taxon>Aspergillaceae</taxon>
        <taxon>Aspergillus</taxon>
        <taxon>Aspergillus subgen. Fumigati</taxon>
    </lineage>
</organism>
<dbReference type="HOGENOM" id="CLU_3105922_0_0_1"/>
<keyword evidence="2" id="KW-1185">Reference proteome</keyword>
<dbReference type="VEuPathDB" id="FungiDB:AFUB_068150"/>
<reference evidence="1 2" key="1">
    <citation type="journal article" date="2008" name="PLoS Genet.">
        <title>Genomic islands in the pathogenic filamentous fungus Aspergillus fumigatus.</title>
        <authorList>
            <person name="Fedorova N.D."/>
            <person name="Khaldi N."/>
            <person name="Joardar V.S."/>
            <person name="Maiti R."/>
            <person name="Amedeo P."/>
            <person name="Anderson M.J."/>
            <person name="Crabtree J."/>
            <person name="Silva J.C."/>
            <person name="Badger J.H."/>
            <person name="Albarraq A."/>
            <person name="Angiuoli S."/>
            <person name="Bussey H."/>
            <person name="Bowyer P."/>
            <person name="Cotty P.J."/>
            <person name="Dyer P.S."/>
            <person name="Egan A."/>
            <person name="Galens K."/>
            <person name="Fraser-Liggett C.M."/>
            <person name="Haas B.J."/>
            <person name="Inman J.M."/>
            <person name="Kent R."/>
            <person name="Lemieux S."/>
            <person name="Malavazi I."/>
            <person name="Orvis J."/>
            <person name="Roemer T."/>
            <person name="Ronning C.M."/>
            <person name="Sundaram J.P."/>
            <person name="Sutton G."/>
            <person name="Turner G."/>
            <person name="Venter J.C."/>
            <person name="White O.R."/>
            <person name="Whitty B.R."/>
            <person name="Youngman P."/>
            <person name="Wolfe K.H."/>
            <person name="Goldman G.H."/>
            <person name="Wortman J.R."/>
            <person name="Jiang B."/>
            <person name="Denning D.W."/>
            <person name="Nierman W.C."/>
        </authorList>
    </citation>
    <scope>NUCLEOTIDE SEQUENCE [LARGE SCALE GENOMIC DNA]</scope>
    <source>
        <strain evidence="2">CBS 144.89 / FGSC A1163 / CEA10</strain>
    </source>
</reference>
<protein>
    <submittedName>
        <fullName evidence="1">Uncharacterized protein</fullName>
    </submittedName>
</protein>
<dbReference type="EMBL" id="DS499598">
    <property type="protein sequence ID" value="EDP50478.1"/>
    <property type="molecule type" value="Genomic_DNA"/>
</dbReference>
<proteinExistence type="predicted"/>
<sequence length="51" mass="5351">MGYMGVKQGYLQGLSLITAAKQSDPSNSLRQSSGLAFLDGSYIIGWAAIAN</sequence>
<gene>
    <name evidence="1" type="ORF">AFUB_068150</name>
</gene>
<accession>B0Y6U3</accession>
<evidence type="ECO:0000313" key="2">
    <source>
        <dbReference type="Proteomes" id="UP000001699"/>
    </source>
</evidence>
<name>B0Y6U3_ASPFC</name>